<evidence type="ECO:0000313" key="3">
    <source>
        <dbReference type="Proteomes" id="UP001586593"/>
    </source>
</evidence>
<dbReference type="Proteomes" id="UP001586593">
    <property type="component" value="Unassembled WGS sequence"/>
</dbReference>
<sequence length="238" mass="25722">MAGTIEHVSKETRKVDRSKWTRNDSPILRWTLSSAPDRRPGLAFLASYTQSEAEEARSRCQPWPGPLDGLASWVVVIGRRTHLSGGNAGRRAALASSAACACGMRCRRSRPPRGRRARGRLGCRPRSAIRTAGAGRRGVAAAAAAAAAAAEHVRPGHRATWSPLRRGWLPRRFVRRPSRLDRTSDLVLKGGRSPLHPHSTAGPWPLTRLSEVAPRGARPSPQLVDPTRIRSGAGGKTA</sequence>
<protein>
    <submittedName>
        <fullName evidence="2">Uncharacterized protein</fullName>
    </submittedName>
</protein>
<dbReference type="EMBL" id="JAZHXJ010002616">
    <property type="protein sequence ID" value="KAL1837592.1"/>
    <property type="molecule type" value="Genomic_DNA"/>
</dbReference>
<evidence type="ECO:0000313" key="2">
    <source>
        <dbReference type="EMBL" id="KAL1837592.1"/>
    </source>
</evidence>
<accession>A0ABR3V748</accession>
<feature type="region of interest" description="Disordered" evidence="1">
    <location>
        <begin position="185"/>
        <end position="238"/>
    </location>
</feature>
<comment type="caution">
    <text evidence="2">The sequence shown here is derived from an EMBL/GenBank/DDBJ whole genome shotgun (WGS) entry which is preliminary data.</text>
</comment>
<gene>
    <name evidence="2" type="ORF">VTK73DRAFT_4643</name>
</gene>
<name>A0ABR3V748_9PEZI</name>
<keyword evidence="3" id="KW-1185">Reference proteome</keyword>
<evidence type="ECO:0000256" key="1">
    <source>
        <dbReference type="SAM" id="MobiDB-lite"/>
    </source>
</evidence>
<proteinExistence type="predicted"/>
<reference evidence="2 3" key="1">
    <citation type="journal article" date="2024" name="Commun. Biol.">
        <title>Comparative genomic analysis of thermophilic fungi reveals convergent evolutionary adaptations and gene losses.</title>
        <authorList>
            <person name="Steindorff A.S."/>
            <person name="Aguilar-Pontes M.V."/>
            <person name="Robinson A.J."/>
            <person name="Andreopoulos B."/>
            <person name="LaButti K."/>
            <person name="Kuo A."/>
            <person name="Mondo S."/>
            <person name="Riley R."/>
            <person name="Otillar R."/>
            <person name="Haridas S."/>
            <person name="Lipzen A."/>
            <person name="Grimwood J."/>
            <person name="Schmutz J."/>
            <person name="Clum A."/>
            <person name="Reid I.D."/>
            <person name="Moisan M.C."/>
            <person name="Butler G."/>
            <person name="Nguyen T.T.M."/>
            <person name="Dewar K."/>
            <person name="Conant G."/>
            <person name="Drula E."/>
            <person name="Henrissat B."/>
            <person name="Hansel C."/>
            <person name="Singer S."/>
            <person name="Hutchinson M.I."/>
            <person name="de Vries R.P."/>
            <person name="Natvig D.O."/>
            <person name="Powell A.J."/>
            <person name="Tsang A."/>
            <person name="Grigoriev I.V."/>
        </authorList>
    </citation>
    <scope>NUCLEOTIDE SEQUENCE [LARGE SCALE GENOMIC DNA]</scope>
    <source>
        <strain evidence="2 3">ATCC 24622</strain>
    </source>
</reference>
<organism evidence="2 3">
    <name type="scientific">Phialemonium thermophilum</name>
    <dbReference type="NCBI Taxonomy" id="223376"/>
    <lineage>
        <taxon>Eukaryota</taxon>
        <taxon>Fungi</taxon>
        <taxon>Dikarya</taxon>
        <taxon>Ascomycota</taxon>
        <taxon>Pezizomycotina</taxon>
        <taxon>Sordariomycetes</taxon>
        <taxon>Sordariomycetidae</taxon>
        <taxon>Cephalothecales</taxon>
        <taxon>Cephalothecaceae</taxon>
        <taxon>Phialemonium</taxon>
    </lineage>
</organism>